<sequence>MCAVRDNRRVPEYPSIAALDRLLDDLVVGEARRRQLGMVRGELLRALGQDALPASTRRSLRQLLAEEVLSSYLRLAESGALRARLVGGQRPPTSEATNEIRRQCVDVLRDAVGLPALLLGGGALPLQPTPAFGDLAALRRQLDRDLAGHMPPGRIRLTAVLGLVLDAAPRSGELAALRLADVTPGTTAVYVERRPQRGGGDPDGAGGCVELSPLTRAALDRWLPVRAELVDRAHGTSRLWVSLWHNHDGHAGEEGATLNRPPGMPLEENGLVTSYRRGRAQYGLAGLLPPKLEQLRRAVLDATPPRAVEPAEPTLPPWQAL</sequence>
<gene>
    <name evidence="2" type="ORF">GCM10009802_08130</name>
</gene>
<protein>
    <submittedName>
        <fullName evidence="2">Uncharacterized protein</fullName>
    </submittedName>
</protein>
<dbReference type="InterPro" id="IPR013762">
    <property type="entry name" value="Integrase-like_cat_sf"/>
</dbReference>
<evidence type="ECO:0000313" key="2">
    <source>
        <dbReference type="EMBL" id="GAA2110806.1"/>
    </source>
</evidence>
<accession>A0ABN2XID6</accession>
<dbReference type="InterPro" id="IPR011010">
    <property type="entry name" value="DNA_brk_join_enz"/>
</dbReference>
<name>A0ABN2XID6_9ACTN</name>
<dbReference type="EMBL" id="BAAAPF010000010">
    <property type="protein sequence ID" value="GAA2110806.1"/>
    <property type="molecule type" value="Genomic_DNA"/>
</dbReference>
<dbReference type="SUPFAM" id="SSF56349">
    <property type="entry name" value="DNA breaking-rejoining enzymes"/>
    <property type="match status" value="1"/>
</dbReference>
<reference evidence="2 3" key="1">
    <citation type="journal article" date="2019" name="Int. J. Syst. Evol. Microbiol.">
        <title>The Global Catalogue of Microorganisms (GCM) 10K type strain sequencing project: providing services to taxonomists for standard genome sequencing and annotation.</title>
        <authorList>
            <consortium name="The Broad Institute Genomics Platform"/>
            <consortium name="The Broad Institute Genome Sequencing Center for Infectious Disease"/>
            <person name="Wu L."/>
            <person name="Ma J."/>
        </authorList>
    </citation>
    <scope>NUCLEOTIDE SEQUENCE [LARGE SCALE GENOMIC DNA]</scope>
    <source>
        <strain evidence="2 3">JCM 15481</strain>
    </source>
</reference>
<dbReference type="Proteomes" id="UP001500443">
    <property type="component" value="Unassembled WGS sequence"/>
</dbReference>
<organism evidence="2 3">
    <name type="scientific">Streptomyces synnematoformans</name>
    <dbReference type="NCBI Taxonomy" id="415721"/>
    <lineage>
        <taxon>Bacteria</taxon>
        <taxon>Bacillati</taxon>
        <taxon>Actinomycetota</taxon>
        <taxon>Actinomycetes</taxon>
        <taxon>Kitasatosporales</taxon>
        <taxon>Streptomycetaceae</taxon>
        <taxon>Streptomyces</taxon>
    </lineage>
</organism>
<keyword evidence="1" id="KW-0233">DNA recombination</keyword>
<evidence type="ECO:0000256" key="1">
    <source>
        <dbReference type="ARBA" id="ARBA00023172"/>
    </source>
</evidence>
<evidence type="ECO:0000313" key="3">
    <source>
        <dbReference type="Proteomes" id="UP001500443"/>
    </source>
</evidence>
<dbReference type="Gene3D" id="1.10.443.10">
    <property type="entry name" value="Intergrase catalytic core"/>
    <property type="match status" value="1"/>
</dbReference>
<keyword evidence="3" id="KW-1185">Reference proteome</keyword>
<proteinExistence type="predicted"/>
<comment type="caution">
    <text evidence="2">The sequence shown here is derived from an EMBL/GenBank/DDBJ whole genome shotgun (WGS) entry which is preliminary data.</text>
</comment>